<sequence>MNQQREQEALLAAQREQELRKQEQAYQENEKPPQNSDFRQLIGEICVTKVCEEQKQNMEDTMLEFLEVCRQKELYYMHNDVDGLIESALNSKLLSINLKSQHLDKEKQEVKNIVE</sequence>
<evidence type="ECO:0000313" key="1">
    <source>
        <dbReference type="EMBL" id="GEU58408.1"/>
    </source>
</evidence>
<protein>
    <submittedName>
        <fullName evidence="1">Uncharacterized protein</fullName>
    </submittedName>
</protein>
<reference evidence="1" key="1">
    <citation type="journal article" date="2019" name="Sci. Rep.">
        <title>Draft genome of Tanacetum cinerariifolium, the natural source of mosquito coil.</title>
        <authorList>
            <person name="Yamashiro T."/>
            <person name="Shiraishi A."/>
            <person name="Satake H."/>
            <person name="Nakayama K."/>
        </authorList>
    </citation>
    <scope>NUCLEOTIDE SEQUENCE</scope>
</reference>
<organism evidence="1">
    <name type="scientific">Tanacetum cinerariifolium</name>
    <name type="common">Dalmatian daisy</name>
    <name type="synonym">Chrysanthemum cinerariifolium</name>
    <dbReference type="NCBI Taxonomy" id="118510"/>
    <lineage>
        <taxon>Eukaryota</taxon>
        <taxon>Viridiplantae</taxon>
        <taxon>Streptophyta</taxon>
        <taxon>Embryophyta</taxon>
        <taxon>Tracheophyta</taxon>
        <taxon>Spermatophyta</taxon>
        <taxon>Magnoliopsida</taxon>
        <taxon>eudicotyledons</taxon>
        <taxon>Gunneridae</taxon>
        <taxon>Pentapetalae</taxon>
        <taxon>asterids</taxon>
        <taxon>campanulids</taxon>
        <taxon>Asterales</taxon>
        <taxon>Asteraceae</taxon>
        <taxon>Asteroideae</taxon>
        <taxon>Anthemideae</taxon>
        <taxon>Anthemidinae</taxon>
        <taxon>Tanacetum</taxon>
    </lineage>
</organism>
<dbReference type="AlphaFoldDB" id="A0A6L2L9J9"/>
<name>A0A6L2L9J9_TANCI</name>
<dbReference type="EMBL" id="BKCJ010003998">
    <property type="protein sequence ID" value="GEU58408.1"/>
    <property type="molecule type" value="Genomic_DNA"/>
</dbReference>
<accession>A0A6L2L9J9</accession>
<comment type="caution">
    <text evidence="1">The sequence shown here is derived from an EMBL/GenBank/DDBJ whole genome shotgun (WGS) entry which is preliminary data.</text>
</comment>
<gene>
    <name evidence="1" type="ORF">Tci_030386</name>
</gene>
<proteinExistence type="predicted"/>